<dbReference type="CDD" id="cd16329">
    <property type="entry name" value="LolA_like"/>
    <property type="match status" value="1"/>
</dbReference>
<name>H7EK34_9SPIR</name>
<feature type="domain" description="Uncharacterized protein TP-0789" evidence="2">
    <location>
        <begin position="73"/>
        <end position="276"/>
    </location>
</feature>
<evidence type="ECO:0000259" key="2">
    <source>
        <dbReference type="Pfam" id="PF17131"/>
    </source>
</evidence>
<dbReference type="PATRIC" id="fig|907348.3.peg.1238"/>
<dbReference type="OrthoDB" id="9803781at2"/>
<feature type="chain" id="PRO_5003608743" description="Uncharacterized protein TP-0789 domain-containing protein" evidence="1">
    <location>
        <begin position="22"/>
        <end position="281"/>
    </location>
</feature>
<keyword evidence="1" id="KW-0732">Signal</keyword>
<dbReference type="AlphaFoldDB" id="H7EK34"/>
<evidence type="ECO:0000313" key="3">
    <source>
        <dbReference type="EMBL" id="EIC02121.1"/>
    </source>
</evidence>
<comment type="caution">
    <text evidence="3">The sequence shown here is derived from an EMBL/GenBank/DDBJ whole genome shotgun (WGS) entry which is preliminary data.</text>
</comment>
<dbReference type="Gene3D" id="2.50.20.10">
    <property type="entry name" value="Lipoprotein localisation LolA/LolB/LppX"/>
    <property type="match status" value="1"/>
</dbReference>
<dbReference type="EMBL" id="AGRW01000043">
    <property type="protein sequence ID" value="EIC02121.1"/>
    <property type="molecule type" value="Genomic_DNA"/>
</dbReference>
<protein>
    <recommendedName>
        <fullName evidence="2">Uncharacterized protein TP-0789 domain-containing protein</fullName>
    </recommendedName>
</protein>
<dbReference type="InterPro" id="IPR033399">
    <property type="entry name" value="TP_0789-like"/>
</dbReference>
<feature type="signal peptide" evidence="1">
    <location>
        <begin position="1"/>
        <end position="21"/>
    </location>
</feature>
<gene>
    <name evidence="3" type="ORF">TresaDRAFT_1457</name>
</gene>
<sequence>MKITKIMAAAAALALGMPLFADEAYDIMKKSTTLKAPDFTISEMHLDSIEKNGSVDHQIMQQYGNRTNGLINTVFDFKVSSTNKGTRVLQMEKTNKDDDRWIYLPSLKTTRRIPTSDRYKSFVGCEFTYNDMSIRNVDLDTHVLLSENESVTIDGNQFGGKWGKTTYSCWKIDSTPATPQAKKTVEYSHRISYIDKNTYLPVRTEFYDKKDKTKLIKTQLIEKIEIVKGVTGIEYPLRRSAIMINELTGRSARVYVGDFTWDKPLSDGYFTQNWLMTGKAK</sequence>
<organism evidence="3 4">
    <name type="scientific">Treponema saccharophilum DSM 2985</name>
    <dbReference type="NCBI Taxonomy" id="907348"/>
    <lineage>
        <taxon>Bacteria</taxon>
        <taxon>Pseudomonadati</taxon>
        <taxon>Spirochaetota</taxon>
        <taxon>Spirochaetia</taxon>
        <taxon>Spirochaetales</taxon>
        <taxon>Treponemataceae</taxon>
        <taxon>Treponema</taxon>
    </lineage>
</organism>
<accession>H7EK34</accession>
<keyword evidence="4" id="KW-1185">Reference proteome</keyword>
<evidence type="ECO:0000313" key="4">
    <source>
        <dbReference type="Proteomes" id="UP000003571"/>
    </source>
</evidence>
<proteinExistence type="predicted"/>
<evidence type="ECO:0000256" key="1">
    <source>
        <dbReference type="SAM" id="SignalP"/>
    </source>
</evidence>
<dbReference type="eggNOG" id="COG3026">
    <property type="taxonomic scope" value="Bacteria"/>
</dbReference>
<dbReference type="Pfam" id="PF17131">
    <property type="entry name" value="LolA_like"/>
    <property type="match status" value="1"/>
</dbReference>
<dbReference type="Proteomes" id="UP000003571">
    <property type="component" value="Unassembled WGS sequence"/>
</dbReference>
<reference evidence="3 4" key="1">
    <citation type="submission" date="2011-09" db="EMBL/GenBank/DDBJ databases">
        <title>The draft genome of Treponema saccharophilum DSM 2985.</title>
        <authorList>
            <consortium name="US DOE Joint Genome Institute (JGI-PGF)"/>
            <person name="Lucas S."/>
            <person name="Copeland A."/>
            <person name="Lapidus A."/>
            <person name="Glavina del Rio T."/>
            <person name="Dalin E."/>
            <person name="Tice H."/>
            <person name="Bruce D."/>
            <person name="Goodwin L."/>
            <person name="Pitluck S."/>
            <person name="Peters L."/>
            <person name="Kyrpides N."/>
            <person name="Mavromatis K."/>
            <person name="Ivanova N."/>
            <person name="Markowitz V."/>
            <person name="Cheng J.-F."/>
            <person name="Hugenholtz P."/>
            <person name="Woyke T."/>
            <person name="Wu D."/>
            <person name="Gronow S."/>
            <person name="Wellnitz S."/>
            <person name="Brambilla E."/>
            <person name="Klenk H.-P."/>
            <person name="Eisen J.A."/>
        </authorList>
    </citation>
    <scope>NUCLEOTIDE SEQUENCE [LARGE SCALE GENOMIC DNA]</scope>
    <source>
        <strain evidence="3 4">DSM 2985</strain>
    </source>
</reference>
<dbReference type="STRING" id="907348.TresaDRAFT_1457"/>
<dbReference type="RefSeq" id="WP_002703824.1">
    <property type="nucleotide sequence ID" value="NZ_AGRW01000043.1"/>
</dbReference>